<name>A0A0G3X8R7_9SPHN</name>
<reference evidence="2 3" key="1">
    <citation type="submission" date="2015-06" db="EMBL/GenBank/DDBJ databases">
        <authorList>
            <person name="Kim K.M."/>
        </authorList>
    </citation>
    <scope>NUCLEOTIDE SEQUENCE [LARGE SCALE GENOMIC DNA]</scope>
    <source>
        <strain evidence="2 3">KCTC 22370</strain>
    </source>
</reference>
<protein>
    <recommendedName>
        <fullName evidence="4">Flagella basal body P-ring formation protein FlgA C-terminal domain-containing protein</fullName>
    </recommendedName>
</protein>
<evidence type="ECO:0000256" key="1">
    <source>
        <dbReference type="SAM" id="SignalP"/>
    </source>
</evidence>
<dbReference type="KEGG" id="amx:AM2010_1898"/>
<proteinExistence type="predicted"/>
<keyword evidence="3" id="KW-1185">Reference proteome</keyword>
<dbReference type="PATRIC" id="fig|543877.4.peg.1926"/>
<feature type="chain" id="PRO_5005186041" description="Flagella basal body P-ring formation protein FlgA C-terminal domain-containing protein" evidence="1">
    <location>
        <begin position="25"/>
        <end position="228"/>
    </location>
</feature>
<evidence type="ECO:0000313" key="2">
    <source>
        <dbReference type="EMBL" id="AKM07960.1"/>
    </source>
</evidence>
<accession>A0A0G3X8R7</accession>
<sequence length="228" mass="24829" precursor="true">MRFPTLLPLPVALCAGVAALAQNAQPQVDLEERVIRIVDIADLECSDGRTLCDRPVAIVPAETNVAILSEARRRQLLRRHFPLVQPALRHTGTVSFHTPSTDSSPPRRRCLMLRQAVRAGEYIVGEHVETAPCKEEVAMAAVRYDRDAHAVRAGTDLERGTYLGSLAVRDHRPLAAGIGLTLVARSGSVELNREVRLLQPGRPGRAAFVQTGDGEVFPVPLSGGEERQ</sequence>
<dbReference type="EMBL" id="CP011805">
    <property type="protein sequence ID" value="AKM07960.1"/>
    <property type="molecule type" value="Genomic_DNA"/>
</dbReference>
<evidence type="ECO:0008006" key="4">
    <source>
        <dbReference type="Google" id="ProtNLM"/>
    </source>
</evidence>
<gene>
    <name evidence="2" type="ORF">AM2010_1898</name>
</gene>
<evidence type="ECO:0000313" key="3">
    <source>
        <dbReference type="Proteomes" id="UP000037643"/>
    </source>
</evidence>
<dbReference type="Proteomes" id="UP000037643">
    <property type="component" value="Chromosome"/>
</dbReference>
<dbReference type="STRING" id="543877.AM2010_1898"/>
<keyword evidence="1" id="KW-0732">Signal</keyword>
<organism evidence="2 3">
    <name type="scientific">Pelagerythrobacter marensis</name>
    <dbReference type="NCBI Taxonomy" id="543877"/>
    <lineage>
        <taxon>Bacteria</taxon>
        <taxon>Pseudomonadati</taxon>
        <taxon>Pseudomonadota</taxon>
        <taxon>Alphaproteobacteria</taxon>
        <taxon>Sphingomonadales</taxon>
        <taxon>Erythrobacteraceae</taxon>
        <taxon>Pelagerythrobacter</taxon>
    </lineage>
</organism>
<feature type="signal peptide" evidence="1">
    <location>
        <begin position="1"/>
        <end position="24"/>
    </location>
</feature>
<dbReference type="AlphaFoldDB" id="A0A0G3X8R7"/>